<evidence type="ECO:0000256" key="1">
    <source>
        <dbReference type="SAM" id="Phobius"/>
    </source>
</evidence>
<accession>A0A1F4ZSR1</accession>
<reference evidence="2 3" key="1">
    <citation type="journal article" date="2016" name="Nat. Commun.">
        <title>Thousands of microbial genomes shed light on interconnected biogeochemical processes in an aquifer system.</title>
        <authorList>
            <person name="Anantharaman K."/>
            <person name="Brown C.T."/>
            <person name="Hug L.A."/>
            <person name="Sharon I."/>
            <person name="Castelle C.J."/>
            <person name="Probst A.J."/>
            <person name="Thomas B.C."/>
            <person name="Singh A."/>
            <person name="Wilkins M.J."/>
            <person name="Karaoz U."/>
            <person name="Brodie E.L."/>
            <person name="Williams K.H."/>
            <person name="Hubbard S.S."/>
            <person name="Banfield J.F."/>
        </authorList>
    </citation>
    <scope>NUCLEOTIDE SEQUENCE [LARGE SCALE GENOMIC DNA]</scope>
</reference>
<organism evidence="2 3">
    <name type="scientific">Candidatus Amesbacteria bacterium RIFOXYB1_FULL_44_23</name>
    <dbReference type="NCBI Taxonomy" id="1797263"/>
    <lineage>
        <taxon>Bacteria</taxon>
        <taxon>Candidatus Amesiibacteriota</taxon>
    </lineage>
</organism>
<comment type="caution">
    <text evidence="2">The sequence shown here is derived from an EMBL/GenBank/DDBJ whole genome shotgun (WGS) entry which is preliminary data.</text>
</comment>
<sequence length="68" mass="6983">MRRERHTGPSKKEINWQKVLGVALIAVGVTHLASMIVVGNVLGVGIGCLAVDTGLAFGGAILIATSKS</sequence>
<dbReference type="Proteomes" id="UP000176424">
    <property type="component" value="Unassembled WGS sequence"/>
</dbReference>
<keyword evidence="1" id="KW-0472">Membrane</keyword>
<keyword evidence="1" id="KW-1133">Transmembrane helix</keyword>
<protein>
    <submittedName>
        <fullName evidence="2">Uncharacterized protein</fullName>
    </submittedName>
</protein>
<proteinExistence type="predicted"/>
<dbReference type="EMBL" id="MEXR01000037">
    <property type="protein sequence ID" value="OGD09168.1"/>
    <property type="molecule type" value="Genomic_DNA"/>
</dbReference>
<dbReference type="AlphaFoldDB" id="A0A1F4ZSR1"/>
<feature type="transmembrane region" description="Helical" evidence="1">
    <location>
        <begin position="20"/>
        <end position="38"/>
    </location>
</feature>
<evidence type="ECO:0000313" key="2">
    <source>
        <dbReference type="EMBL" id="OGD09168.1"/>
    </source>
</evidence>
<gene>
    <name evidence="2" type="ORF">A2397_04260</name>
</gene>
<feature type="transmembrane region" description="Helical" evidence="1">
    <location>
        <begin position="44"/>
        <end position="64"/>
    </location>
</feature>
<keyword evidence="1" id="KW-0812">Transmembrane</keyword>
<name>A0A1F4ZSR1_9BACT</name>
<evidence type="ECO:0000313" key="3">
    <source>
        <dbReference type="Proteomes" id="UP000176424"/>
    </source>
</evidence>